<keyword evidence="2 7" id="KW-0813">Transport</keyword>
<dbReference type="InterPro" id="IPR035906">
    <property type="entry name" value="MetI-like_sf"/>
</dbReference>
<sequence length="164" mass="18502">MTQQIRTFFKNMPVSVLLTHSERIIWGDVYYRGFYMAFRTTMLAAMLTMCITMLIGSALGLMAGFFRGKTDGVLMRLCDVMLSFPAEVMILAVVGILGPGLFNIILANVLAKWAWYTRMIRSSVLQYANEPSVQFAKVSGGTSFYILRRHLFPRISGEMAVFDT</sequence>
<protein>
    <recommendedName>
        <fullName evidence="8">ABC transmembrane type-1 domain-containing protein</fullName>
    </recommendedName>
</protein>
<evidence type="ECO:0000256" key="2">
    <source>
        <dbReference type="ARBA" id="ARBA00022448"/>
    </source>
</evidence>
<feature type="transmembrane region" description="Helical" evidence="7">
    <location>
        <begin position="42"/>
        <end position="68"/>
    </location>
</feature>
<dbReference type="Gene3D" id="1.10.3720.10">
    <property type="entry name" value="MetI-like"/>
    <property type="match status" value="1"/>
</dbReference>
<name>A0A5S9MI24_BACIA</name>
<comment type="subcellular location">
    <subcellularLocation>
        <location evidence="1 7">Cell membrane</location>
        <topology evidence="1 7">Multi-pass membrane protein</topology>
    </subcellularLocation>
</comment>
<evidence type="ECO:0000256" key="6">
    <source>
        <dbReference type="ARBA" id="ARBA00023136"/>
    </source>
</evidence>
<organism evidence="9 10">
    <name type="scientific">Bacillus safensis</name>
    <dbReference type="NCBI Taxonomy" id="561879"/>
    <lineage>
        <taxon>Bacteria</taxon>
        <taxon>Bacillati</taxon>
        <taxon>Bacillota</taxon>
        <taxon>Bacilli</taxon>
        <taxon>Bacillales</taxon>
        <taxon>Bacillaceae</taxon>
        <taxon>Bacillus</taxon>
    </lineage>
</organism>
<dbReference type="Pfam" id="PF00528">
    <property type="entry name" value="BPD_transp_1"/>
    <property type="match status" value="1"/>
</dbReference>
<keyword evidence="5 7" id="KW-1133">Transmembrane helix</keyword>
<comment type="similarity">
    <text evidence="7">Belongs to the binding-protein-dependent transport system permease family.</text>
</comment>
<dbReference type="SUPFAM" id="SSF161098">
    <property type="entry name" value="MetI-like"/>
    <property type="match status" value="1"/>
</dbReference>
<dbReference type="InterPro" id="IPR000515">
    <property type="entry name" value="MetI-like"/>
</dbReference>
<evidence type="ECO:0000256" key="7">
    <source>
        <dbReference type="RuleBase" id="RU363032"/>
    </source>
</evidence>
<feature type="domain" description="ABC transmembrane type-1" evidence="8">
    <location>
        <begin position="38"/>
        <end position="164"/>
    </location>
</feature>
<evidence type="ECO:0000313" key="10">
    <source>
        <dbReference type="Proteomes" id="UP000464658"/>
    </source>
</evidence>
<keyword evidence="6 7" id="KW-0472">Membrane</keyword>
<gene>
    <name evidence="9" type="ORF">BsIDN1_60630</name>
</gene>
<dbReference type="InterPro" id="IPR050366">
    <property type="entry name" value="BP-dependent_transpt_permease"/>
</dbReference>
<evidence type="ECO:0000256" key="3">
    <source>
        <dbReference type="ARBA" id="ARBA00022475"/>
    </source>
</evidence>
<proteinExistence type="inferred from homology"/>
<dbReference type="GO" id="GO:0055085">
    <property type="term" value="P:transmembrane transport"/>
    <property type="evidence" value="ECO:0007669"/>
    <property type="project" value="InterPro"/>
</dbReference>
<dbReference type="Proteomes" id="UP000464658">
    <property type="component" value="Chromosome"/>
</dbReference>
<dbReference type="CDD" id="cd06261">
    <property type="entry name" value="TM_PBP2"/>
    <property type="match status" value="1"/>
</dbReference>
<accession>A0A5S9MI24</accession>
<dbReference type="AlphaFoldDB" id="A0A5S9MI24"/>
<reference evidence="9 10" key="1">
    <citation type="submission" date="2019-12" db="EMBL/GenBank/DDBJ databases">
        <title>Full genome sequence of a Bacillus safensis strain isolated from commercially available natto in Indonesia.</title>
        <authorList>
            <person name="Yoshida M."/>
            <person name="Uomi M."/>
            <person name="Waturangi D."/>
            <person name="Ekaputri J.J."/>
            <person name="Setiamarga D.H.E."/>
        </authorList>
    </citation>
    <scope>NUCLEOTIDE SEQUENCE [LARGE SCALE GENOMIC DNA]</scope>
    <source>
        <strain evidence="9 10">IDN1</strain>
    </source>
</reference>
<evidence type="ECO:0000313" key="9">
    <source>
        <dbReference type="EMBL" id="BBP92445.1"/>
    </source>
</evidence>
<keyword evidence="4 7" id="KW-0812">Transmembrane</keyword>
<evidence type="ECO:0000256" key="5">
    <source>
        <dbReference type="ARBA" id="ARBA00022989"/>
    </source>
</evidence>
<evidence type="ECO:0000256" key="1">
    <source>
        <dbReference type="ARBA" id="ARBA00004651"/>
    </source>
</evidence>
<dbReference type="PROSITE" id="PS50928">
    <property type="entry name" value="ABC_TM1"/>
    <property type="match status" value="1"/>
</dbReference>
<keyword evidence="3" id="KW-1003">Cell membrane</keyword>
<dbReference type="PANTHER" id="PTHR43386">
    <property type="entry name" value="OLIGOPEPTIDE TRANSPORT SYSTEM PERMEASE PROTEIN APPC"/>
    <property type="match status" value="1"/>
</dbReference>
<dbReference type="PANTHER" id="PTHR43386:SF1">
    <property type="entry name" value="D,D-DIPEPTIDE TRANSPORT SYSTEM PERMEASE PROTEIN DDPC-RELATED"/>
    <property type="match status" value="1"/>
</dbReference>
<dbReference type="EMBL" id="AP021906">
    <property type="protein sequence ID" value="BBP92445.1"/>
    <property type="molecule type" value="Genomic_DNA"/>
</dbReference>
<dbReference type="GO" id="GO:0005886">
    <property type="term" value="C:plasma membrane"/>
    <property type="evidence" value="ECO:0007669"/>
    <property type="project" value="UniProtKB-SubCell"/>
</dbReference>
<evidence type="ECO:0000256" key="4">
    <source>
        <dbReference type="ARBA" id="ARBA00022692"/>
    </source>
</evidence>
<evidence type="ECO:0000259" key="8">
    <source>
        <dbReference type="PROSITE" id="PS50928"/>
    </source>
</evidence>
<feature type="transmembrane region" description="Helical" evidence="7">
    <location>
        <begin position="88"/>
        <end position="111"/>
    </location>
</feature>